<feature type="domain" description="C3H1-type" evidence="6">
    <location>
        <begin position="204"/>
        <end position="231"/>
    </location>
</feature>
<keyword evidence="2 4" id="KW-0863">Zinc-finger</keyword>
<dbReference type="Pfam" id="PF00642">
    <property type="entry name" value="zf-CCCH"/>
    <property type="match status" value="1"/>
</dbReference>
<dbReference type="AlphaFoldDB" id="A0AA39I243"/>
<reference evidence="7" key="1">
    <citation type="submission" date="2023-06" db="EMBL/GenBank/DDBJ databases">
        <title>Genomic analysis of the entomopathogenic nematode Steinernema hermaphroditum.</title>
        <authorList>
            <person name="Schwarz E.M."/>
            <person name="Heppert J.K."/>
            <person name="Baniya A."/>
            <person name="Schwartz H.T."/>
            <person name="Tan C.-H."/>
            <person name="Antoshechkin I."/>
            <person name="Sternberg P.W."/>
            <person name="Goodrich-Blair H."/>
            <person name="Dillman A.R."/>
        </authorList>
    </citation>
    <scope>NUCLEOTIDE SEQUENCE</scope>
    <source>
        <strain evidence="7">PS9179</strain>
        <tissue evidence="7">Whole animal</tissue>
    </source>
</reference>
<comment type="caution">
    <text evidence="7">The sequence shown here is derived from an EMBL/GenBank/DDBJ whole genome shotgun (WGS) entry which is preliminary data.</text>
</comment>
<dbReference type="InterPro" id="IPR036855">
    <property type="entry name" value="Znf_CCCH_sf"/>
</dbReference>
<evidence type="ECO:0000256" key="1">
    <source>
        <dbReference type="ARBA" id="ARBA00022723"/>
    </source>
</evidence>
<sequence length="278" mass="31690">MPLNQPYRTNSPNWTNEEMFQEVDLMNRACQYQLYDYIKNFEPNFDYNEAAKWAVDYDGERIAGPVQLVPSGGLRDRASEDMELRRFHVEEHIKSSVTASIGSEWHLNASISVHDLESEFGAEIEEISNGDGDTIEINVNLIFEGNGDELAKGLNEEPKAPRFSTLFDSSANLLTESSVKKMHPAESVKEEHEEVESELLMSRPCEQRLCRLYMEGRCKRGDYCTYYHPSHNVNNRSWSKDLENERYTYGNNSADSTGGYRQPYGGKASFNGGHPGNF</sequence>
<keyword evidence="3 4" id="KW-0862">Zinc</keyword>
<dbReference type="InterPro" id="IPR000571">
    <property type="entry name" value="Znf_CCCH"/>
</dbReference>
<dbReference type="PROSITE" id="PS50103">
    <property type="entry name" value="ZF_C3H1"/>
    <property type="match status" value="1"/>
</dbReference>
<dbReference type="SUPFAM" id="SSF90229">
    <property type="entry name" value="CCCH zinc finger"/>
    <property type="match status" value="1"/>
</dbReference>
<evidence type="ECO:0000259" key="6">
    <source>
        <dbReference type="PROSITE" id="PS50103"/>
    </source>
</evidence>
<gene>
    <name evidence="7" type="ORF">QR680_012466</name>
</gene>
<feature type="region of interest" description="Disordered" evidence="5">
    <location>
        <begin position="249"/>
        <end position="278"/>
    </location>
</feature>
<evidence type="ECO:0000313" key="8">
    <source>
        <dbReference type="Proteomes" id="UP001175271"/>
    </source>
</evidence>
<evidence type="ECO:0000256" key="5">
    <source>
        <dbReference type="SAM" id="MobiDB-lite"/>
    </source>
</evidence>
<evidence type="ECO:0000256" key="2">
    <source>
        <dbReference type="ARBA" id="ARBA00022771"/>
    </source>
</evidence>
<evidence type="ECO:0000313" key="7">
    <source>
        <dbReference type="EMBL" id="KAK0416410.1"/>
    </source>
</evidence>
<feature type="zinc finger region" description="C3H1-type" evidence="4">
    <location>
        <begin position="204"/>
        <end position="231"/>
    </location>
</feature>
<accession>A0AA39I243</accession>
<evidence type="ECO:0000256" key="4">
    <source>
        <dbReference type="PROSITE-ProRule" id="PRU00723"/>
    </source>
</evidence>
<dbReference type="Gene3D" id="3.30.1370.210">
    <property type="match status" value="1"/>
</dbReference>
<organism evidence="7 8">
    <name type="scientific">Steinernema hermaphroditum</name>
    <dbReference type="NCBI Taxonomy" id="289476"/>
    <lineage>
        <taxon>Eukaryota</taxon>
        <taxon>Metazoa</taxon>
        <taxon>Ecdysozoa</taxon>
        <taxon>Nematoda</taxon>
        <taxon>Chromadorea</taxon>
        <taxon>Rhabditida</taxon>
        <taxon>Tylenchina</taxon>
        <taxon>Panagrolaimomorpha</taxon>
        <taxon>Strongyloidoidea</taxon>
        <taxon>Steinernematidae</taxon>
        <taxon>Steinernema</taxon>
    </lineage>
</organism>
<dbReference type="SMART" id="SM00356">
    <property type="entry name" value="ZnF_C3H1"/>
    <property type="match status" value="1"/>
</dbReference>
<dbReference type="Proteomes" id="UP001175271">
    <property type="component" value="Unassembled WGS sequence"/>
</dbReference>
<keyword evidence="1 4" id="KW-0479">Metal-binding</keyword>
<proteinExistence type="predicted"/>
<dbReference type="EMBL" id="JAUCMV010000002">
    <property type="protein sequence ID" value="KAK0416410.1"/>
    <property type="molecule type" value="Genomic_DNA"/>
</dbReference>
<keyword evidence="8" id="KW-1185">Reference proteome</keyword>
<evidence type="ECO:0000256" key="3">
    <source>
        <dbReference type="ARBA" id="ARBA00022833"/>
    </source>
</evidence>
<name>A0AA39I243_9BILA</name>
<dbReference type="GO" id="GO:0008270">
    <property type="term" value="F:zinc ion binding"/>
    <property type="evidence" value="ECO:0007669"/>
    <property type="project" value="UniProtKB-KW"/>
</dbReference>
<protein>
    <recommendedName>
        <fullName evidence="6">C3H1-type domain-containing protein</fullName>
    </recommendedName>
</protein>